<evidence type="ECO:0000259" key="10">
    <source>
        <dbReference type="Pfam" id="PF00254"/>
    </source>
</evidence>
<evidence type="ECO:0000256" key="4">
    <source>
        <dbReference type="ARBA" id="ARBA00016902"/>
    </source>
</evidence>
<dbReference type="RefSeq" id="WP_338606487.1">
    <property type="nucleotide sequence ID" value="NZ_AP028679.1"/>
</dbReference>
<dbReference type="GO" id="GO:0005737">
    <property type="term" value="C:cytoplasm"/>
    <property type="evidence" value="ECO:0007669"/>
    <property type="project" value="UniProtKB-SubCell"/>
</dbReference>
<dbReference type="SUPFAM" id="SSF109998">
    <property type="entry name" value="Triger factor/SurA peptide-binding domain-like"/>
    <property type="match status" value="1"/>
</dbReference>
<feature type="domain" description="Trigger factor ribosome-binding bacterial" evidence="11">
    <location>
        <begin position="1"/>
        <end position="146"/>
    </location>
</feature>
<dbReference type="InterPro" id="IPR036611">
    <property type="entry name" value="Trigger_fac_ribosome-bd_sf"/>
</dbReference>
<dbReference type="GO" id="GO:0003755">
    <property type="term" value="F:peptidyl-prolyl cis-trans isomerase activity"/>
    <property type="evidence" value="ECO:0007669"/>
    <property type="project" value="UniProtKB-UniRule"/>
</dbReference>
<name>A0AAU9ESU0_9BACT</name>
<dbReference type="GO" id="GO:0044183">
    <property type="term" value="F:protein folding chaperone"/>
    <property type="evidence" value="ECO:0007669"/>
    <property type="project" value="TreeGrafter"/>
</dbReference>
<evidence type="ECO:0000256" key="7">
    <source>
        <dbReference type="ARBA" id="ARBA00023235"/>
    </source>
</evidence>
<dbReference type="Gene3D" id="1.10.3120.10">
    <property type="entry name" value="Trigger factor, C-terminal domain"/>
    <property type="match status" value="1"/>
</dbReference>
<dbReference type="Pfam" id="PF05698">
    <property type="entry name" value="Trigger_C"/>
    <property type="match status" value="1"/>
</dbReference>
<evidence type="ECO:0000256" key="2">
    <source>
        <dbReference type="ARBA" id="ARBA00005464"/>
    </source>
</evidence>
<dbReference type="PIRSF" id="PIRSF003095">
    <property type="entry name" value="Trigger_factor"/>
    <property type="match status" value="1"/>
</dbReference>
<dbReference type="Pfam" id="PF00254">
    <property type="entry name" value="FKBP_C"/>
    <property type="match status" value="1"/>
</dbReference>
<dbReference type="Gene3D" id="3.10.50.40">
    <property type="match status" value="1"/>
</dbReference>
<gene>
    <name evidence="9 13" type="primary">tig</name>
    <name evidence="13" type="ORF">FAK_18810</name>
</gene>
<dbReference type="AlphaFoldDB" id="A0AAU9ESU0"/>
<dbReference type="GO" id="GO:0051083">
    <property type="term" value="P:'de novo' cotranslational protein folding"/>
    <property type="evidence" value="ECO:0007669"/>
    <property type="project" value="TreeGrafter"/>
</dbReference>
<dbReference type="SUPFAM" id="SSF54534">
    <property type="entry name" value="FKBP-like"/>
    <property type="match status" value="1"/>
</dbReference>
<dbReference type="InterPro" id="IPR001179">
    <property type="entry name" value="PPIase_FKBP_dom"/>
</dbReference>
<keyword evidence="14" id="KW-1185">Reference proteome</keyword>
<sequence length="448" mass="50030">MKVNVEELSQVQRRITVELPAKEVDKTLNKVYNKLKNSVKIKGFRPGKVPRPIMERYYGDQAASEASQELLGGSYAEALKESGLEPVAQPDFDFDPPKAGEDFVYKLTFDVPPEFELAKEDYQGFALKEPKLEATDEEVAQRLDQLAERQAVLVPVEQERPAAIGDVVVVDYEAFDGEEPLEGGKAENVEVDLGGGKSQQEIELALVKAKVGDTPEATVHFEDDHPNKSMAGKDIRFAMSVKGLKSKVKPEMDDDFARSLGGEFETLDALKERIRADLEKMYQDQRDQELRRQILDQVRELGEFELPNSLVEGELEEMVKDFMQRLTQSGMDPKAAGLDPMKLADDFRPEAEKKVRAGIVLGKITELEDVQVSDEDIDAEFAKMSERTGQPAKALRDIYNKNNAMPSLTAHILEEKTLQAIKAGATITQVDPAELVDKKESEENEDQG</sequence>
<dbReference type="InterPro" id="IPR005215">
    <property type="entry name" value="Trig_fac"/>
</dbReference>
<protein>
    <recommendedName>
        <fullName evidence="4 9">Trigger factor</fullName>
        <shortName evidence="9">TF</shortName>
        <ecNumber evidence="3 9">5.2.1.8</ecNumber>
    </recommendedName>
    <alternativeName>
        <fullName evidence="8 9">PPIase</fullName>
    </alternativeName>
</protein>
<dbReference type="GO" id="GO:0043335">
    <property type="term" value="P:protein unfolding"/>
    <property type="evidence" value="ECO:0007669"/>
    <property type="project" value="TreeGrafter"/>
</dbReference>
<evidence type="ECO:0000259" key="12">
    <source>
        <dbReference type="Pfam" id="PF05698"/>
    </source>
</evidence>
<accession>A0AAU9ESU0</accession>
<dbReference type="Gene3D" id="3.30.70.1050">
    <property type="entry name" value="Trigger factor ribosome-binding domain"/>
    <property type="match status" value="1"/>
</dbReference>
<dbReference type="NCBIfam" id="TIGR00115">
    <property type="entry name" value="tig"/>
    <property type="match status" value="1"/>
</dbReference>
<keyword evidence="9" id="KW-0132">Cell division</keyword>
<comment type="similarity">
    <text evidence="2 9">Belongs to the FKBP-type PPIase family. Tig subfamily.</text>
</comment>
<dbReference type="GO" id="GO:0043022">
    <property type="term" value="F:ribosome binding"/>
    <property type="evidence" value="ECO:0007669"/>
    <property type="project" value="TreeGrafter"/>
</dbReference>
<dbReference type="PANTHER" id="PTHR30560:SF3">
    <property type="entry name" value="TRIGGER FACTOR-LIKE PROTEIN TIG, CHLOROPLASTIC"/>
    <property type="match status" value="1"/>
</dbReference>
<dbReference type="KEGG" id="dmp:FAK_18810"/>
<dbReference type="InterPro" id="IPR037041">
    <property type="entry name" value="Trigger_fac_C_sf"/>
</dbReference>
<dbReference type="Pfam" id="PF05697">
    <property type="entry name" value="Trigger_N"/>
    <property type="match status" value="1"/>
</dbReference>
<evidence type="ECO:0000256" key="3">
    <source>
        <dbReference type="ARBA" id="ARBA00013194"/>
    </source>
</evidence>
<feature type="domain" description="PPIase FKBP-type" evidence="10">
    <location>
        <begin position="160"/>
        <end position="235"/>
    </location>
</feature>
<organism evidence="13 14">
    <name type="scientific">Desulfoferula mesophila</name>
    <dbReference type="NCBI Taxonomy" id="3058419"/>
    <lineage>
        <taxon>Bacteria</taxon>
        <taxon>Pseudomonadati</taxon>
        <taxon>Thermodesulfobacteriota</taxon>
        <taxon>Desulfarculia</taxon>
        <taxon>Desulfarculales</taxon>
        <taxon>Desulfarculaceae</taxon>
        <taxon>Desulfoferula</taxon>
    </lineage>
</organism>
<dbReference type="InterPro" id="IPR046357">
    <property type="entry name" value="PPIase_dom_sf"/>
</dbReference>
<keyword evidence="6 9" id="KW-0143">Chaperone</keyword>
<feature type="domain" description="Trigger factor C-terminal" evidence="12">
    <location>
        <begin position="266"/>
        <end position="422"/>
    </location>
</feature>
<dbReference type="SUPFAM" id="SSF102735">
    <property type="entry name" value="Trigger factor ribosome-binding domain"/>
    <property type="match status" value="1"/>
</dbReference>
<dbReference type="GO" id="GO:0051301">
    <property type="term" value="P:cell division"/>
    <property type="evidence" value="ECO:0007669"/>
    <property type="project" value="UniProtKB-KW"/>
</dbReference>
<reference evidence="14" key="1">
    <citation type="journal article" date="2023" name="Arch. Microbiol.">
        <title>Desulfoferula mesophilus gen. nov. sp. nov., a mesophilic sulfate-reducing bacterium isolated from a brackish lake sediment.</title>
        <authorList>
            <person name="Watanabe T."/>
            <person name="Yabe T."/>
            <person name="Tsuji J.M."/>
            <person name="Fukui M."/>
        </authorList>
    </citation>
    <scope>NUCLEOTIDE SEQUENCE [LARGE SCALE GENOMIC DNA]</scope>
    <source>
        <strain evidence="14">12FAK</strain>
    </source>
</reference>
<keyword evidence="9" id="KW-0963">Cytoplasm</keyword>
<comment type="subcellular location">
    <subcellularLocation>
        <location evidence="9">Cytoplasm</location>
    </subcellularLocation>
    <text evidence="9">About half TF is bound to the ribosome near the polypeptide exit tunnel while the other half is free in the cytoplasm.</text>
</comment>
<dbReference type="EC" id="5.2.1.8" evidence="3 9"/>
<comment type="function">
    <text evidence="9">Involved in protein export. Acts as a chaperone by maintaining the newly synthesized protein in an open conformation. Functions as a peptidyl-prolyl cis-trans isomerase.</text>
</comment>
<dbReference type="Proteomes" id="UP001366166">
    <property type="component" value="Chromosome"/>
</dbReference>
<dbReference type="InterPro" id="IPR027304">
    <property type="entry name" value="Trigger_fact/SurA_dom_sf"/>
</dbReference>
<evidence type="ECO:0000256" key="1">
    <source>
        <dbReference type="ARBA" id="ARBA00000971"/>
    </source>
</evidence>
<keyword evidence="5 9" id="KW-0697">Rotamase</keyword>
<dbReference type="EMBL" id="AP028679">
    <property type="protein sequence ID" value="BEQ14815.1"/>
    <property type="molecule type" value="Genomic_DNA"/>
</dbReference>
<proteinExistence type="inferred from homology"/>
<dbReference type="InterPro" id="IPR008880">
    <property type="entry name" value="Trigger_fac_C"/>
</dbReference>
<keyword evidence="9" id="KW-0131">Cell cycle</keyword>
<evidence type="ECO:0000256" key="5">
    <source>
        <dbReference type="ARBA" id="ARBA00023110"/>
    </source>
</evidence>
<dbReference type="GO" id="GO:0015031">
    <property type="term" value="P:protein transport"/>
    <property type="evidence" value="ECO:0007669"/>
    <property type="project" value="UniProtKB-UniRule"/>
</dbReference>
<evidence type="ECO:0000259" key="11">
    <source>
        <dbReference type="Pfam" id="PF05697"/>
    </source>
</evidence>
<dbReference type="PANTHER" id="PTHR30560">
    <property type="entry name" value="TRIGGER FACTOR CHAPERONE AND PEPTIDYL-PROLYL CIS/TRANS ISOMERASE"/>
    <property type="match status" value="1"/>
</dbReference>
<evidence type="ECO:0000313" key="14">
    <source>
        <dbReference type="Proteomes" id="UP001366166"/>
    </source>
</evidence>
<evidence type="ECO:0000256" key="8">
    <source>
        <dbReference type="ARBA" id="ARBA00029986"/>
    </source>
</evidence>
<evidence type="ECO:0000256" key="6">
    <source>
        <dbReference type="ARBA" id="ARBA00023186"/>
    </source>
</evidence>
<dbReference type="InterPro" id="IPR008881">
    <property type="entry name" value="Trigger_fac_ribosome-bd_bac"/>
</dbReference>
<comment type="domain">
    <text evidence="9">Consists of 3 domains; the N-terminus binds the ribosome, the middle domain has PPIase activity, while the C-terminus has intrinsic chaperone activity on its own.</text>
</comment>
<evidence type="ECO:0000313" key="13">
    <source>
        <dbReference type="EMBL" id="BEQ14815.1"/>
    </source>
</evidence>
<dbReference type="HAMAP" id="MF_00303">
    <property type="entry name" value="Trigger_factor_Tig"/>
    <property type="match status" value="1"/>
</dbReference>
<evidence type="ECO:0000256" key="9">
    <source>
        <dbReference type="HAMAP-Rule" id="MF_00303"/>
    </source>
</evidence>
<comment type="catalytic activity">
    <reaction evidence="1 9">
        <text>[protein]-peptidylproline (omega=180) = [protein]-peptidylproline (omega=0)</text>
        <dbReference type="Rhea" id="RHEA:16237"/>
        <dbReference type="Rhea" id="RHEA-COMP:10747"/>
        <dbReference type="Rhea" id="RHEA-COMP:10748"/>
        <dbReference type="ChEBI" id="CHEBI:83833"/>
        <dbReference type="ChEBI" id="CHEBI:83834"/>
        <dbReference type="EC" id="5.2.1.8"/>
    </reaction>
</comment>
<keyword evidence="7 9" id="KW-0413">Isomerase</keyword>